<dbReference type="AlphaFoldDB" id="W7XK48"/>
<dbReference type="EMBL" id="GG662840">
    <property type="protein sequence ID" value="EWS76211.1"/>
    <property type="molecule type" value="Genomic_DNA"/>
</dbReference>
<gene>
    <name evidence="1" type="ORF">TTHERM_000180958</name>
</gene>
<protein>
    <submittedName>
        <fullName evidence="1">Uncharacterized protein</fullName>
    </submittedName>
</protein>
<sequence>MIDFNTLFIYCQNLKILERSNKNDIIIKMQEIQSKIYQIFQNRLVKIIILQFNQLNSYLQFIQHISCKSTTQLFIYFLEFCAYKLKFPQLKYYIKNQFVPPLSEKKRKRKRVFNRKSLKSNQLVNQLISQSIIKLKKQRNK</sequence>
<accession>W7XK48</accession>
<proteinExistence type="predicted"/>
<keyword evidence="2" id="KW-1185">Reference proteome</keyword>
<dbReference type="Proteomes" id="UP000009168">
    <property type="component" value="Unassembled WGS sequence"/>
</dbReference>
<evidence type="ECO:0000313" key="2">
    <source>
        <dbReference type="Proteomes" id="UP000009168"/>
    </source>
</evidence>
<evidence type="ECO:0000313" key="1">
    <source>
        <dbReference type="EMBL" id="EWS76211.1"/>
    </source>
</evidence>
<reference evidence="2" key="1">
    <citation type="journal article" date="2006" name="PLoS Biol.">
        <title>Macronuclear genome sequence of the ciliate Tetrahymena thermophila, a model eukaryote.</title>
        <authorList>
            <person name="Eisen J.A."/>
            <person name="Coyne R.S."/>
            <person name="Wu M."/>
            <person name="Wu D."/>
            <person name="Thiagarajan M."/>
            <person name="Wortman J.R."/>
            <person name="Badger J.H."/>
            <person name="Ren Q."/>
            <person name="Amedeo P."/>
            <person name="Jones K.M."/>
            <person name="Tallon L.J."/>
            <person name="Delcher A.L."/>
            <person name="Salzberg S.L."/>
            <person name="Silva J.C."/>
            <person name="Haas B.J."/>
            <person name="Majoros W.H."/>
            <person name="Farzad M."/>
            <person name="Carlton J.M."/>
            <person name="Smith R.K. Jr."/>
            <person name="Garg J."/>
            <person name="Pearlman R.E."/>
            <person name="Karrer K.M."/>
            <person name="Sun L."/>
            <person name="Manning G."/>
            <person name="Elde N.C."/>
            <person name="Turkewitz A.P."/>
            <person name="Asai D.J."/>
            <person name="Wilkes D.E."/>
            <person name="Wang Y."/>
            <person name="Cai H."/>
            <person name="Collins K."/>
            <person name="Stewart B.A."/>
            <person name="Lee S.R."/>
            <person name="Wilamowska K."/>
            <person name="Weinberg Z."/>
            <person name="Ruzzo W.L."/>
            <person name="Wloga D."/>
            <person name="Gaertig J."/>
            <person name="Frankel J."/>
            <person name="Tsao C.-C."/>
            <person name="Gorovsky M.A."/>
            <person name="Keeling P.J."/>
            <person name="Waller R.F."/>
            <person name="Patron N.J."/>
            <person name="Cherry J.M."/>
            <person name="Stover N.A."/>
            <person name="Krieger C.J."/>
            <person name="del Toro C."/>
            <person name="Ryder H.F."/>
            <person name="Williamson S.C."/>
            <person name="Barbeau R.A."/>
            <person name="Hamilton E.P."/>
            <person name="Orias E."/>
        </authorList>
    </citation>
    <scope>NUCLEOTIDE SEQUENCE [LARGE SCALE GENOMIC DNA]</scope>
    <source>
        <strain evidence="2">SB210</strain>
    </source>
</reference>
<organism evidence="1 2">
    <name type="scientific">Tetrahymena thermophila (strain SB210)</name>
    <dbReference type="NCBI Taxonomy" id="312017"/>
    <lineage>
        <taxon>Eukaryota</taxon>
        <taxon>Sar</taxon>
        <taxon>Alveolata</taxon>
        <taxon>Ciliophora</taxon>
        <taxon>Intramacronucleata</taxon>
        <taxon>Oligohymenophorea</taxon>
        <taxon>Hymenostomatida</taxon>
        <taxon>Tetrahymenina</taxon>
        <taxon>Tetrahymenidae</taxon>
        <taxon>Tetrahymena</taxon>
    </lineage>
</organism>
<dbReference type="InParanoid" id="W7XK48"/>
<dbReference type="GeneID" id="24437670"/>
<name>W7XK48_TETTS</name>
<dbReference type="RefSeq" id="XP_012651258.1">
    <property type="nucleotide sequence ID" value="XM_012795804.1"/>
</dbReference>
<dbReference type="KEGG" id="tet:TTHERM_000180958"/>